<reference evidence="2" key="1">
    <citation type="journal article" date="2015" name="Nat. Genet.">
        <title>The genome and transcriptome of the zoonotic hookworm Ancylostoma ceylanicum identify infection-specific gene families.</title>
        <authorList>
            <person name="Schwarz E.M."/>
            <person name="Hu Y."/>
            <person name="Antoshechkin I."/>
            <person name="Miller M.M."/>
            <person name="Sternberg P.W."/>
            <person name="Aroian R.V."/>
        </authorList>
    </citation>
    <scope>NUCLEOTIDE SEQUENCE</scope>
    <source>
        <strain evidence="2">HY135</strain>
    </source>
</reference>
<evidence type="ECO:0008006" key="3">
    <source>
        <dbReference type="Google" id="ProtNLM"/>
    </source>
</evidence>
<gene>
    <name evidence="1" type="primary">Acey_s0010.g994</name>
    <name evidence="1" type="ORF">Y032_0010g994</name>
</gene>
<evidence type="ECO:0000313" key="1">
    <source>
        <dbReference type="EMBL" id="EYC26844.1"/>
    </source>
</evidence>
<keyword evidence="2" id="KW-1185">Reference proteome</keyword>
<accession>A0A016VGT6</accession>
<proteinExistence type="predicted"/>
<dbReference type="AlphaFoldDB" id="A0A016VGT6"/>
<name>A0A016VGT6_9BILA</name>
<dbReference type="EMBL" id="JARK01001346">
    <property type="protein sequence ID" value="EYC26844.1"/>
    <property type="molecule type" value="Genomic_DNA"/>
</dbReference>
<organism evidence="1 2">
    <name type="scientific">Ancylostoma ceylanicum</name>
    <dbReference type="NCBI Taxonomy" id="53326"/>
    <lineage>
        <taxon>Eukaryota</taxon>
        <taxon>Metazoa</taxon>
        <taxon>Ecdysozoa</taxon>
        <taxon>Nematoda</taxon>
        <taxon>Chromadorea</taxon>
        <taxon>Rhabditida</taxon>
        <taxon>Rhabditina</taxon>
        <taxon>Rhabditomorpha</taxon>
        <taxon>Strongyloidea</taxon>
        <taxon>Ancylostomatidae</taxon>
        <taxon>Ancylostomatinae</taxon>
        <taxon>Ancylostoma</taxon>
    </lineage>
</organism>
<dbReference type="Proteomes" id="UP000024635">
    <property type="component" value="Unassembled WGS sequence"/>
</dbReference>
<sequence>MVQVDILLVFADLKCTTDNDCPAGTKCSEQICVARTDCPMRAPLKTPAGCKVEQYLDGKKCPMHKVVCP</sequence>
<comment type="caution">
    <text evidence="1">The sequence shown here is derived from an EMBL/GenBank/DDBJ whole genome shotgun (WGS) entry which is preliminary data.</text>
</comment>
<evidence type="ECO:0000313" key="2">
    <source>
        <dbReference type="Proteomes" id="UP000024635"/>
    </source>
</evidence>
<protein>
    <recommendedName>
        <fullName evidence="3">WAP domain-containing protein</fullName>
    </recommendedName>
</protein>